<feature type="compositionally biased region" description="Basic and acidic residues" evidence="1">
    <location>
        <begin position="53"/>
        <end position="71"/>
    </location>
</feature>
<keyword evidence="3" id="KW-1185">Reference proteome</keyword>
<proteinExistence type="predicted"/>
<evidence type="ECO:0008006" key="4">
    <source>
        <dbReference type="Google" id="ProtNLM"/>
    </source>
</evidence>
<feature type="region of interest" description="Disordered" evidence="1">
    <location>
        <begin position="40"/>
        <end position="71"/>
    </location>
</feature>
<reference evidence="3" key="1">
    <citation type="submission" date="2016-10" db="EMBL/GenBank/DDBJ databases">
        <authorList>
            <person name="Varghese N."/>
            <person name="Submissions S."/>
        </authorList>
    </citation>
    <scope>NUCLEOTIDE SEQUENCE [LARGE SCALE GENOMIC DNA]</scope>
    <source>
        <strain evidence="3">Mob M</strain>
    </source>
</reference>
<evidence type="ECO:0000313" key="3">
    <source>
        <dbReference type="Proteomes" id="UP000198535"/>
    </source>
</evidence>
<dbReference type="Proteomes" id="UP000198535">
    <property type="component" value="Unassembled WGS sequence"/>
</dbReference>
<evidence type="ECO:0000313" key="2">
    <source>
        <dbReference type="EMBL" id="SFM77317.1"/>
    </source>
</evidence>
<dbReference type="STRING" id="487685.SAMN04488696_2320"/>
<evidence type="ECO:0000256" key="1">
    <source>
        <dbReference type="SAM" id="MobiDB-lite"/>
    </source>
</evidence>
<dbReference type="RefSeq" id="WP_091937092.1">
    <property type="nucleotide sequence ID" value="NZ_FOUJ01000005.1"/>
</dbReference>
<organism evidence="2 3">
    <name type="scientific">Methanolobus profundi</name>
    <dbReference type="NCBI Taxonomy" id="487685"/>
    <lineage>
        <taxon>Archaea</taxon>
        <taxon>Methanobacteriati</taxon>
        <taxon>Methanobacteriota</taxon>
        <taxon>Stenosarchaea group</taxon>
        <taxon>Methanomicrobia</taxon>
        <taxon>Methanosarcinales</taxon>
        <taxon>Methanosarcinaceae</taxon>
        <taxon>Methanolobus</taxon>
    </lineage>
</organism>
<gene>
    <name evidence="2" type="ORF">SAMN04488696_2320</name>
</gene>
<sequence>MPHKCTRCESIFIDGASVILSGCPNCGWNKFLYVKDEEVEKPASEDAETTETGEEHIIDETSHEKTDDDSSEPIIREIDDILGVEEKKPSVTEEDGERVESVRILGPGSYELNLDSLLDRKEIVMAIKEDGAYALHLGSVFKDNKDKKDKKKKKK</sequence>
<accession>A0A1I4TL80</accession>
<dbReference type="Pfam" id="PF09845">
    <property type="entry name" value="OapC"/>
    <property type="match status" value="1"/>
</dbReference>
<dbReference type="AlphaFoldDB" id="A0A1I4TL80"/>
<name>A0A1I4TL80_9EURY</name>
<dbReference type="OrthoDB" id="78050at2157"/>
<dbReference type="InterPro" id="IPR018645">
    <property type="entry name" value="OapC-like"/>
</dbReference>
<protein>
    <recommendedName>
        <fullName evidence="4">Zn-ribbon containing protein</fullName>
    </recommendedName>
</protein>
<dbReference type="EMBL" id="FOUJ01000005">
    <property type="protein sequence ID" value="SFM77317.1"/>
    <property type="molecule type" value="Genomic_DNA"/>
</dbReference>